<dbReference type="Pfam" id="PF09366">
    <property type="entry name" value="DUF1997"/>
    <property type="match status" value="1"/>
</dbReference>
<feature type="region of interest" description="Disordered" evidence="1">
    <location>
        <begin position="38"/>
        <end position="79"/>
    </location>
</feature>
<feature type="region of interest" description="Disordered" evidence="1">
    <location>
        <begin position="1"/>
        <end position="26"/>
    </location>
</feature>
<protein>
    <recommendedName>
        <fullName evidence="4">DUF1997 domain-containing protein</fullName>
    </recommendedName>
</protein>
<dbReference type="InterPro" id="IPR018971">
    <property type="entry name" value="DUF1997"/>
</dbReference>
<comment type="caution">
    <text evidence="2">The sequence shown here is derived from an EMBL/GenBank/DDBJ whole genome shotgun (WGS) entry which is preliminary data.</text>
</comment>
<gene>
    <name evidence="2" type="ORF">DCF19_22565</name>
</gene>
<feature type="compositionally biased region" description="Polar residues" evidence="1">
    <location>
        <begin position="66"/>
        <end position="79"/>
    </location>
</feature>
<sequence>MSQEPNQSSANQDPSQEILGENDSDFLLTSAQEAAMLSQYGATTDDSKFNLQDPDSDEQDSKDTQSSDPKQLKPNQNTEKSAFHNHYIGHMDLLADQRTVMTYLDAHQGWFRRCAHPFKADPIGETGYAMGVGKVGAMGFQVDARVGLNLLPPDENSVYRITTIPIPEQAPQGYEVDFQAEMRLEEKTLGVKADDKSGKNAVMTSIEWDLNLTVTLQFPQFIQLLSQDILQKTGDGVLGFVVKRVSKSLTAKVQDDFHRTHNIKVPKQIKLRR</sequence>
<accession>A0A2W4XJT3</accession>
<dbReference type="AlphaFoldDB" id="A0A2W4XJT3"/>
<proteinExistence type="predicted"/>
<reference evidence="2 3" key="1">
    <citation type="submission" date="2018-04" db="EMBL/GenBank/DDBJ databases">
        <authorList>
            <person name="Go L.Y."/>
            <person name="Mitchell J.A."/>
        </authorList>
    </citation>
    <scope>NUCLEOTIDE SEQUENCE [LARGE SCALE GENOMIC DNA]</scope>
    <source>
        <strain evidence="2">ULC066bin1</strain>
    </source>
</reference>
<evidence type="ECO:0000313" key="2">
    <source>
        <dbReference type="EMBL" id="PZO35991.1"/>
    </source>
</evidence>
<name>A0A2W4XJT3_9CYAN</name>
<evidence type="ECO:0000256" key="1">
    <source>
        <dbReference type="SAM" id="MobiDB-lite"/>
    </source>
</evidence>
<evidence type="ECO:0008006" key="4">
    <source>
        <dbReference type="Google" id="ProtNLM"/>
    </source>
</evidence>
<evidence type="ECO:0000313" key="3">
    <source>
        <dbReference type="Proteomes" id="UP000249467"/>
    </source>
</evidence>
<dbReference type="Proteomes" id="UP000249467">
    <property type="component" value="Unassembled WGS sequence"/>
</dbReference>
<organism evidence="2 3">
    <name type="scientific">Pseudanabaena frigida</name>
    <dbReference type="NCBI Taxonomy" id="945775"/>
    <lineage>
        <taxon>Bacteria</taxon>
        <taxon>Bacillati</taxon>
        <taxon>Cyanobacteriota</taxon>
        <taxon>Cyanophyceae</taxon>
        <taxon>Pseudanabaenales</taxon>
        <taxon>Pseudanabaenaceae</taxon>
        <taxon>Pseudanabaena</taxon>
    </lineage>
</organism>
<reference evidence="2 3" key="2">
    <citation type="submission" date="2018-06" db="EMBL/GenBank/DDBJ databases">
        <title>Metagenomic assembly of (sub)arctic Cyanobacteria and their associated microbiome from non-axenic cultures.</title>
        <authorList>
            <person name="Baurain D."/>
        </authorList>
    </citation>
    <scope>NUCLEOTIDE SEQUENCE [LARGE SCALE GENOMIC DNA]</scope>
    <source>
        <strain evidence="2">ULC066bin1</strain>
    </source>
</reference>
<feature type="compositionally biased region" description="Polar residues" evidence="1">
    <location>
        <begin position="1"/>
        <end position="15"/>
    </location>
</feature>
<dbReference type="EMBL" id="QBML01000046">
    <property type="protein sequence ID" value="PZO35991.1"/>
    <property type="molecule type" value="Genomic_DNA"/>
</dbReference>